<keyword evidence="6" id="KW-0131">Cell cycle</keyword>
<dbReference type="InterPro" id="IPR006776">
    <property type="entry name" value="SsgB"/>
</dbReference>
<keyword evidence="4" id="KW-0749">Sporulation</keyword>
<evidence type="ECO:0000313" key="8">
    <source>
        <dbReference type="Proteomes" id="UP000294257"/>
    </source>
</evidence>
<comment type="caution">
    <text evidence="7">The sequence shown here is derived from an EMBL/GenBank/DDBJ whole genome shotgun (WGS) entry which is preliminary data.</text>
</comment>
<evidence type="ECO:0000313" key="7">
    <source>
        <dbReference type="EMBL" id="RZS36915.1"/>
    </source>
</evidence>
<organism evidence="7 8">
    <name type="scientific">Herbihabitans rhizosphaerae</name>
    <dbReference type="NCBI Taxonomy" id="1872711"/>
    <lineage>
        <taxon>Bacteria</taxon>
        <taxon>Bacillati</taxon>
        <taxon>Actinomycetota</taxon>
        <taxon>Actinomycetes</taxon>
        <taxon>Pseudonocardiales</taxon>
        <taxon>Pseudonocardiaceae</taxon>
        <taxon>Herbihabitans</taxon>
    </lineage>
</organism>
<keyword evidence="8" id="KW-1185">Reference proteome</keyword>
<dbReference type="GO" id="GO:0000917">
    <property type="term" value="P:division septum assembly"/>
    <property type="evidence" value="ECO:0007669"/>
    <property type="project" value="UniProtKB-KW"/>
</dbReference>
<comment type="subcellular location">
    <subcellularLocation>
        <location evidence="1">Cell septum</location>
    </subcellularLocation>
</comment>
<evidence type="ECO:0000256" key="1">
    <source>
        <dbReference type="ARBA" id="ARBA00004431"/>
    </source>
</evidence>
<dbReference type="AlphaFoldDB" id="A0A4Q7KKC7"/>
<accession>A0A4Q7KKC7</accession>
<evidence type="ECO:0000256" key="2">
    <source>
        <dbReference type="ARBA" id="ARBA00009323"/>
    </source>
</evidence>
<reference evidence="7 8" key="1">
    <citation type="submission" date="2019-02" db="EMBL/GenBank/DDBJ databases">
        <title>Genomic Encyclopedia of Type Strains, Phase IV (KMG-IV): sequencing the most valuable type-strain genomes for metagenomic binning, comparative biology and taxonomic classification.</title>
        <authorList>
            <person name="Goeker M."/>
        </authorList>
    </citation>
    <scope>NUCLEOTIDE SEQUENCE [LARGE SCALE GENOMIC DNA]</scope>
    <source>
        <strain evidence="7 8">DSM 101727</strain>
    </source>
</reference>
<keyword evidence="5" id="KW-0717">Septation</keyword>
<proteinExistence type="inferred from homology"/>
<dbReference type="OrthoDB" id="3853096at2"/>
<sequence length="134" mass="14918">MTTDAVHTEQLIALYGGTTPVRSRWTYQASSPYTVIAEFQTSHERWVRWMFARELLVDGLVGPAGIGDVRLRPEGIPGREMLIVEIESPEGHAELELDITAVEAFVDATAELVPLGQESEHFDVERLIAEITNV</sequence>
<dbReference type="GO" id="GO:0030435">
    <property type="term" value="P:sporulation resulting in formation of a cellular spore"/>
    <property type="evidence" value="ECO:0007669"/>
    <property type="project" value="UniProtKB-KW"/>
</dbReference>
<evidence type="ECO:0000256" key="3">
    <source>
        <dbReference type="ARBA" id="ARBA00022618"/>
    </source>
</evidence>
<protein>
    <submittedName>
        <fullName evidence="7">Sporulation and cell division protein SsgA</fullName>
    </submittedName>
</protein>
<dbReference type="RefSeq" id="WP_130345538.1">
    <property type="nucleotide sequence ID" value="NZ_SGWQ01000006.1"/>
</dbReference>
<dbReference type="Gene3D" id="2.30.31.20">
    <property type="entry name" value="Sporulation-specific cell division protein SsgB"/>
    <property type="match status" value="1"/>
</dbReference>
<name>A0A4Q7KKC7_9PSEU</name>
<evidence type="ECO:0000256" key="6">
    <source>
        <dbReference type="ARBA" id="ARBA00023306"/>
    </source>
</evidence>
<gene>
    <name evidence="7" type="ORF">EV193_106149</name>
</gene>
<dbReference type="InterPro" id="IPR038658">
    <property type="entry name" value="SsgB_sf"/>
</dbReference>
<comment type="similarity">
    <text evidence="2">Belongs to the SsgA family.</text>
</comment>
<dbReference type="EMBL" id="SGWQ01000006">
    <property type="protein sequence ID" value="RZS36915.1"/>
    <property type="molecule type" value="Genomic_DNA"/>
</dbReference>
<evidence type="ECO:0000256" key="4">
    <source>
        <dbReference type="ARBA" id="ARBA00022969"/>
    </source>
</evidence>
<keyword evidence="3 7" id="KW-0132">Cell division</keyword>
<dbReference type="Proteomes" id="UP000294257">
    <property type="component" value="Unassembled WGS sequence"/>
</dbReference>
<evidence type="ECO:0000256" key="5">
    <source>
        <dbReference type="ARBA" id="ARBA00023210"/>
    </source>
</evidence>
<dbReference type="Pfam" id="PF04686">
    <property type="entry name" value="SsgA"/>
    <property type="match status" value="1"/>
</dbReference>
<dbReference type="GO" id="GO:0030428">
    <property type="term" value="C:cell septum"/>
    <property type="evidence" value="ECO:0007669"/>
    <property type="project" value="UniProtKB-SubCell"/>
</dbReference>